<evidence type="ECO:0000259" key="1">
    <source>
        <dbReference type="PROSITE" id="PS50902"/>
    </source>
</evidence>
<dbReference type="GO" id="GO:0010181">
    <property type="term" value="F:FMN binding"/>
    <property type="evidence" value="ECO:0007669"/>
    <property type="project" value="InterPro"/>
</dbReference>
<proteinExistence type="predicted"/>
<dbReference type="AlphaFoldDB" id="A0A0B0EGI3"/>
<accession>A0A0B0EGI3</accession>
<organism evidence="2 3">
    <name type="scientific">Candidatus Scalindua brodae</name>
    <dbReference type="NCBI Taxonomy" id="237368"/>
    <lineage>
        <taxon>Bacteria</taxon>
        <taxon>Pseudomonadati</taxon>
        <taxon>Planctomycetota</taxon>
        <taxon>Candidatus Brocadiia</taxon>
        <taxon>Candidatus Brocadiales</taxon>
        <taxon>Candidatus Scalinduaceae</taxon>
        <taxon>Candidatus Scalindua</taxon>
    </lineage>
</organism>
<keyword evidence="2" id="KW-0560">Oxidoreductase</keyword>
<dbReference type="Pfam" id="PF00258">
    <property type="entry name" value="Flavodoxin_1"/>
    <property type="match status" value="1"/>
</dbReference>
<comment type="caution">
    <text evidence="2">The sequence shown here is derived from an EMBL/GenBank/DDBJ whole genome shotgun (WGS) entry which is preliminary data.</text>
</comment>
<dbReference type="eggNOG" id="COG0426">
    <property type="taxonomic scope" value="Bacteria"/>
</dbReference>
<dbReference type="Gene3D" id="3.40.50.360">
    <property type="match status" value="1"/>
</dbReference>
<dbReference type="SUPFAM" id="SSF52218">
    <property type="entry name" value="Flavoproteins"/>
    <property type="match status" value="1"/>
</dbReference>
<gene>
    <name evidence="2" type="primary">fprA</name>
    <name evidence="2" type="ORF">SCABRO_03027</name>
</gene>
<dbReference type="PANTHER" id="PTHR43717">
    <property type="entry name" value="ANAEROBIC NITRIC OXIDE REDUCTASE FLAVORUBREDOXIN"/>
    <property type="match status" value="1"/>
</dbReference>
<evidence type="ECO:0000313" key="3">
    <source>
        <dbReference type="Proteomes" id="UP000030652"/>
    </source>
</evidence>
<dbReference type="InterPro" id="IPR008254">
    <property type="entry name" value="Flavodoxin/NO_synth"/>
</dbReference>
<dbReference type="GO" id="GO:0016491">
    <property type="term" value="F:oxidoreductase activity"/>
    <property type="evidence" value="ECO:0007669"/>
    <property type="project" value="UniProtKB-KW"/>
</dbReference>
<evidence type="ECO:0000313" key="2">
    <source>
        <dbReference type="EMBL" id="KHE91176.1"/>
    </source>
</evidence>
<dbReference type="Proteomes" id="UP000030652">
    <property type="component" value="Unassembled WGS sequence"/>
</dbReference>
<dbReference type="PANTHER" id="PTHR43717:SF1">
    <property type="entry name" value="ANAEROBIC NITRIC OXIDE REDUCTASE FLAVORUBREDOXIN"/>
    <property type="match status" value="1"/>
</dbReference>
<dbReference type="EC" id="1.-.-.-" evidence="2"/>
<sequence>MGKVLIAYYSRTGKTEKMAEYIAEGVRFSGHSADIKRLSEIKNEQELEGYDGYAFGCPTYHRDMTANMKTFLFVVDKAKLNGKAGGAFGSYTHSGDAPKYIFDTMENVFKMNMTSLGSFNLLEHLVEGTEGMRACQDYGKSISEKL</sequence>
<feature type="domain" description="Flavodoxin-like" evidence="1">
    <location>
        <begin position="4"/>
        <end position="146"/>
    </location>
</feature>
<reference evidence="2 3" key="1">
    <citation type="submission" date="2014-10" db="EMBL/GenBank/DDBJ databases">
        <title>Draft genome of anammox bacterium scalindua brodae, obtained using differential coverage binning of sequence data from two enrichment reactors.</title>
        <authorList>
            <person name="Speth D.R."/>
            <person name="Russ L."/>
            <person name="Kartal B."/>
            <person name="Op den Camp H.J."/>
            <person name="Dutilh B.E."/>
            <person name="Jetten M.S."/>
        </authorList>
    </citation>
    <scope>NUCLEOTIDE SEQUENCE [LARGE SCALE GENOMIC DNA]</scope>
    <source>
        <strain evidence="2">RU1</strain>
    </source>
</reference>
<dbReference type="InterPro" id="IPR029039">
    <property type="entry name" value="Flavoprotein-like_sf"/>
</dbReference>
<dbReference type="PROSITE" id="PS50902">
    <property type="entry name" value="FLAVODOXIN_LIKE"/>
    <property type="match status" value="1"/>
</dbReference>
<protein>
    <submittedName>
        <fullName evidence="2">Flavoprotein norVW and fprA</fullName>
        <ecNumber evidence="2">1.-.-.-</ecNumber>
    </submittedName>
</protein>
<dbReference type="EMBL" id="JRYO01000214">
    <property type="protein sequence ID" value="KHE91176.1"/>
    <property type="molecule type" value="Genomic_DNA"/>
</dbReference>
<name>A0A0B0EGI3_9BACT</name>